<protein>
    <recommendedName>
        <fullName evidence="4">DNA-directed RNA polymerase subunit beta</fullName>
    </recommendedName>
</protein>
<sequence length="60" mass="6835">MKFNSKPIFRALFWIALFIVLAVVLFAVGLMIGYGVVGGQSTFDIFKPETWHHITDYISQ</sequence>
<dbReference type="EMBL" id="CP019728">
    <property type="protein sequence ID" value="AQS53459.1"/>
    <property type="molecule type" value="Genomic_DNA"/>
</dbReference>
<dbReference type="RefSeq" id="WP_062467848.1">
    <property type="nucleotide sequence ID" value="NZ_BBYN01000004.1"/>
</dbReference>
<evidence type="ECO:0008006" key="4">
    <source>
        <dbReference type="Google" id="ProtNLM"/>
    </source>
</evidence>
<evidence type="ECO:0000313" key="3">
    <source>
        <dbReference type="Proteomes" id="UP000188993"/>
    </source>
</evidence>
<accession>A0A1S6IPM7</accession>
<keyword evidence="1" id="KW-1133">Transmembrane helix</keyword>
<name>A0A1S6IPM7_9LACT</name>
<evidence type="ECO:0000313" key="2">
    <source>
        <dbReference type="EMBL" id="AQS53459.1"/>
    </source>
</evidence>
<dbReference type="Proteomes" id="UP000188993">
    <property type="component" value="Chromosome"/>
</dbReference>
<keyword evidence="1" id="KW-0472">Membrane</keyword>
<evidence type="ECO:0000256" key="1">
    <source>
        <dbReference type="SAM" id="Phobius"/>
    </source>
</evidence>
<dbReference type="AlphaFoldDB" id="A0A1S6IPM7"/>
<keyword evidence="1" id="KW-0812">Transmembrane</keyword>
<dbReference type="KEGG" id="jda:BW727_101091"/>
<gene>
    <name evidence="2" type="ORF">BW727_101091</name>
</gene>
<proteinExistence type="predicted"/>
<reference evidence="2 3" key="1">
    <citation type="journal article" date="2014" name="Int. J. Syst. Evol. Microbiol.">
        <title>Jeotgalibaca dankookensis gen. nov., sp. nov., a member of the family Carnobacteriaceae, isolated from seujeot (Korean traditional food).</title>
        <authorList>
            <person name="Lee D.G."/>
            <person name="Trujillo M.E."/>
            <person name="Kang H."/>
            <person name="Ahn T.Y."/>
        </authorList>
    </citation>
    <scope>NUCLEOTIDE SEQUENCE [LARGE SCALE GENOMIC DNA]</scope>
    <source>
        <strain evidence="2 3">EX-07</strain>
    </source>
</reference>
<dbReference type="InterPro" id="IPR024596">
    <property type="entry name" value="RNApol_su_b/EpuA"/>
</dbReference>
<dbReference type="OrthoDB" id="2300232at2"/>
<dbReference type="STRING" id="708126.BW727_101091"/>
<dbReference type="Pfam" id="PF11772">
    <property type="entry name" value="EpuA"/>
    <property type="match status" value="1"/>
</dbReference>
<keyword evidence="3" id="KW-1185">Reference proteome</keyword>
<organism evidence="2 3">
    <name type="scientific">Jeotgalibaca dankookensis</name>
    <dbReference type="NCBI Taxonomy" id="708126"/>
    <lineage>
        <taxon>Bacteria</taxon>
        <taxon>Bacillati</taxon>
        <taxon>Bacillota</taxon>
        <taxon>Bacilli</taxon>
        <taxon>Lactobacillales</taxon>
        <taxon>Carnobacteriaceae</taxon>
        <taxon>Jeotgalibaca</taxon>
    </lineage>
</organism>
<feature type="transmembrane region" description="Helical" evidence="1">
    <location>
        <begin position="12"/>
        <end position="37"/>
    </location>
</feature>